<dbReference type="SUPFAM" id="SSF53756">
    <property type="entry name" value="UDP-Glycosyltransferase/glycogen phosphorylase"/>
    <property type="match status" value="1"/>
</dbReference>
<sequence>MRPGGGLAGDADAAGRRLLVVADSDSYVKWGAALASKLPAPWRVDLVVLASPVQPSATQLAHALAGTAFSPERTRVVHLDELDGLVDALDPHAVLLSLRGPFVRVVAPRLERRPNRPVLVSGFPGLTIPAVPKAVVYREQTDLVVLHSRREVREFRANAAELGIGTVFALATLPFLLTERPHAASDRSDVVFAAQAKVPAAREDRVHLLAGLAELARRQPARRVVVKVRARSGEAQTHAEAYDYAELMPEVDAPANLVIEDGPMAEKLAHAGALVTVSSTAALEAVSLEIPALLVDDYGVSPAMINTVFEGSGLLGSVDELVAGAFRAADASWLADNYFHPSSADDWVRRLASLVEAREIVPLRRLVRRRDLAGGRLRVAFERRRMLGEHDRSLLGAVAWAVGVPARGAVRRARRLRRRFGRAGGDAVGAGPTAPIRSVDGGGVEPGVTEVGLRVPVQ</sequence>
<gene>
    <name evidence="1" type="ORF">BJ978_000059</name>
</gene>
<dbReference type="InterPro" id="IPR046561">
    <property type="entry name" value="DUF6716"/>
</dbReference>
<evidence type="ECO:0000313" key="1">
    <source>
        <dbReference type="EMBL" id="MCP2369383.1"/>
    </source>
</evidence>
<keyword evidence="2" id="KW-1185">Reference proteome</keyword>
<dbReference type="EMBL" id="JAMZDY010000001">
    <property type="protein sequence ID" value="MCP2369383.1"/>
    <property type="molecule type" value="Genomic_DNA"/>
</dbReference>
<protein>
    <submittedName>
        <fullName evidence="1">Uncharacterized protein</fullName>
    </submittedName>
</protein>
<name>A0A9X2K9L9_9MICO</name>
<comment type="caution">
    <text evidence="1">The sequence shown here is derived from an EMBL/GenBank/DDBJ whole genome shotgun (WGS) entry which is preliminary data.</text>
</comment>
<dbReference type="AlphaFoldDB" id="A0A9X2K9L9"/>
<dbReference type="RefSeq" id="WP_156997291.1">
    <property type="nucleotide sequence ID" value="NZ_BAAANU010000005.1"/>
</dbReference>
<dbReference type="OrthoDB" id="8441777at2"/>
<organism evidence="1 2">
    <name type="scientific">Agromyces terreus</name>
    <dbReference type="NCBI Taxonomy" id="424795"/>
    <lineage>
        <taxon>Bacteria</taxon>
        <taxon>Bacillati</taxon>
        <taxon>Actinomycetota</taxon>
        <taxon>Actinomycetes</taxon>
        <taxon>Micrococcales</taxon>
        <taxon>Microbacteriaceae</taxon>
        <taxon>Agromyces</taxon>
    </lineage>
</organism>
<dbReference type="Proteomes" id="UP001139722">
    <property type="component" value="Unassembled WGS sequence"/>
</dbReference>
<accession>A0A9X2K9L9</accession>
<reference evidence="1" key="1">
    <citation type="submission" date="2022-06" db="EMBL/GenBank/DDBJ databases">
        <title>Sequencing the genomes of 1000 actinobacteria strains.</title>
        <authorList>
            <person name="Klenk H.-P."/>
        </authorList>
    </citation>
    <scope>NUCLEOTIDE SEQUENCE</scope>
    <source>
        <strain evidence="1">DSM 22016</strain>
    </source>
</reference>
<evidence type="ECO:0000313" key="2">
    <source>
        <dbReference type="Proteomes" id="UP001139722"/>
    </source>
</evidence>
<proteinExistence type="predicted"/>
<dbReference type="Pfam" id="PF20471">
    <property type="entry name" value="DUF6716"/>
    <property type="match status" value="1"/>
</dbReference>